<keyword evidence="14" id="KW-0520">NAD</keyword>
<evidence type="ECO:0000256" key="14">
    <source>
        <dbReference type="ARBA" id="ARBA00023027"/>
    </source>
</evidence>
<dbReference type="Pfam" id="PF07992">
    <property type="entry name" value="Pyr_redox_2"/>
    <property type="match status" value="1"/>
</dbReference>
<evidence type="ECO:0000256" key="16">
    <source>
        <dbReference type="ARBA" id="ARBA00023136"/>
    </source>
</evidence>
<evidence type="ECO:0000256" key="5">
    <source>
        <dbReference type="ARBA" id="ARBA00012637"/>
    </source>
</evidence>
<comment type="catalytic activity">
    <reaction evidence="18">
        <text>a ubiquinone + NADH + H(+) = a ubiquinol + NAD(+)</text>
        <dbReference type="Rhea" id="RHEA:23152"/>
        <dbReference type="Rhea" id="RHEA-COMP:9565"/>
        <dbReference type="Rhea" id="RHEA-COMP:9566"/>
        <dbReference type="ChEBI" id="CHEBI:15378"/>
        <dbReference type="ChEBI" id="CHEBI:16389"/>
        <dbReference type="ChEBI" id="CHEBI:17976"/>
        <dbReference type="ChEBI" id="CHEBI:57540"/>
        <dbReference type="ChEBI" id="CHEBI:57945"/>
    </reaction>
</comment>
<dbReference type="InterPro" id="IPR023753">
    <property type="entry name" value="FAD/NAD-binding_dom"/>
</dbReference>
<dbReference type="InterPro" id="IPR036188">
    <property type="entry name" value="FAD/NAD-bd_sf"/>
</dbReference>
<evidence type="ECO:0000256" key="18">
    <source>
        <dbReference type="ARBA" id="ARBA00049010"/>
    </source>
</evidence>
<dbReference type="InterPro" id="IPR018247">
    <property type="entry name" value="EF_Hand_1_Ca_BS"/>
</dbReference>
<evidence type="ECO:0000256" key="3">
    <source>
        <dbReference type="ARBA" id="ARBA00005272"/>
    </source>
</evidence>
<comment type="caution">
    <text evidence="21">The sequence shown here is derived from an EMBL/GenBank/DDBJ whole genome shotgun (WGS) entry which is preliminary data.</text>
</comment>
<sequence length="694" mass="76897">MPPGGGMASRVRAWLQTPRGQYFGSTHFWGPAANWGIVAAGVYDTQKPVDQISPNMTGVLCVYSALFMRFATQIRPKNYLLLACHATNEVVQLYQLRRYYHGRALAVTSDEHLGGVRSDGSRKTRVVVLGSGWGSMAFLRNLDPSLTAANGRYEVTLISPRNYFLYTPLLPGAATGTVEPRSIVDPVRNHIRGKGGYYEALATDVDLENKVLHCQYPKAVEGTGREHSFSLPYDVLVVGVGSVNNTFGVPGVKEYCHFLKDMEGAKRIRQRINNCFELASLPDTTPDERKRLLSFVIVGGGPTGVELAAEIHDLVVEDLIPMFPHFKGEVSVKLVHTHDHLLNLYDRQIAQYATQSFQRQGIELVLNNRVKAVEPDAVVIQAKGSDALERVEYGTCVWTTGVRMNPFTELLIQKLAGVQAHWRSLKTNRHLQVQGTNGTIFALGDAATVEQEKALSHALELFESGDVNGDGWLTCEEIVQAMLKGRERFPQLEEWLVQLPCYEKVASARDFMRSLAKAKTLPSYDNVLATQSWYDGTVDEEEPAPALKHARDQHESRTKPEGAITIKEFERQLGIIDKSLRSLPATAQVAHQQGEYLGTLFRKYDVGRPLGVFPAGIPDAASPFEYVHLGELAYIGADRAVMDAGANVGQFKGWLMGFAWKGAETFMQISVKNMYLVSRDLIKTKVAGRDVSDV</sequence>
<evidence type="ECO:0000256" key="2">
    <source>
        <dbReference type="ARBA" id="ARBA00004637"/>
    </source>
</evidence>
<keyword evidence="16" id="KW-0472">Membrane</keyword>
<comment type="catalytic activity">
    <reaction evidence="17">
        <text>a quinone + NADH + H(+) = a quinol + NAD(+)</text>
        <dbReference type="Rhea" id="RHEA:46160"/>
        <dbReference type="ChEBI" id="CHEBI:15378"/>
        <dbReference type="ChEBI" id="CHEBI:24646"/>
        <dbReference type="ChEBI" id="CHEBI:57540"/>
        <dbReference type="ChEBI" id="CHEBI:57945"/>
        <dbReference type="ChEBI" id="CHEBI:132124"/>
        <dbReference type="EC" id="1.6.5.9"/>
    </reaction>
</comment>
<dbReference type="EMBL" id="JALJOS010000002">
    <property type="protein sequence ID" value="KAK9843346.1"/>
    <property type="molecule type" value="Genomic_DNA"/>
</dbReference>
<dbReference type="PROSITE" id="PS00018">
    <property type="entry name" value="EF_HAND_1"/>
    <property type="match status" value="1"/>
</dbReference>
<evidence type="ECO:0000313" key="21">
    <source>
        <dbReference type="EMBL" id="KAK9843346.1"/>
    </source>
</evidence>
<evidence type="ECO:0000256" key="17">
    <source>
        <dbReference type="ARBA" id="ARBA00047599"/>
    </source>
</evidence>
<keyword evidence="13" id="KW-0560">Oxidoreductase</keyword>
<dbReference type="AlphaFoldDB" id="A0AAW1SB97"/>
<dbReference type="GO" id="GO:0005509">
    <property type="term" value="F:calcium ion binding"/>
    <property type="evidence" value="ECO:0007669"/>
    <property type="project" value="InterPro"/>
</dbReference>
<proteinExistence type="inferred from homology"/>
<dbReference type="PANTHER" id="PTHR43706">
    <property type="entry name" value="NADH DEHYDROGENASE"/>
    <property type="match status" value="1"/>
</dbReference>
<feature type="region of interest" description="Disordered" evidence="19">
    <location>
        <begin position="542"/>
        <end position="561"/>
    </location>
</feature>
<evidence type="ECO:0000256" key="8">
    <source>
        <dbReference type="ARBA" id="ARBA00022692"/>
    </source>
</evidence>
<dbReference type="Pfam" id="PF03650">
    <property type="entry name" value="MPC"/>
    <property type="match status" value="1"/>
</dbReference>
<feature type="domain" description="EF-hand" evidence="20">
    <location>
        <begin position="453"/>
        <end position="488"/>
    </location>
</feature>
<keyword evidence="15" id="KW-0496">Mitochondrion</keyword>
<dbReference type="EC" id="1.6.5.9" evidence="5"/>
<dbReference type="SUPFAM" id="SSF51905">
    <property type="entry name" value="FAD/NAD(P)-binding domain"/>
    <property type="match status" value="2"/>
</dbReference>
<dbReference type="InterPro" id="IPR005336">
    <property type="entry name" value="MPC"/>
</dbReference>
<dbReference type="GO" id="GO:0006850">
    <property type="term" value="P:pyruvate import into mitochondria"/>
    <property type="evidence" value="ECO:0007669"/>
    <property type="project" value="InterPro"/>
</dbReference>
<keyword evidence="9" id="KW-0999">Mitochondrion inner membrane</keyword>
<evidence type="ECO:0000256" key="12">
    <source>
        <dbReference type="ARBA" id="ARBA00022989"/>
    </source>
</evidence>
<dbReference type="InterPro" id="IPR002048">
    <property type="entry name" value="EF_hand_dom"/>
</dbReference>
<keyword evidence="11" id="KW-0809">Transit peptide</keyword>
<keyword evidence="10" id="KW-0274">FAD</keyword>
<reference evidence="21 22" key="1">
    <citation type="journal article" date="2024" name="Nat. Commun.">
        <title>Phylogenomics reveals the evolutionary origins of lichenization in chlorophyte algae.</title>
        <authorList>
            <person name="Puginier C."/>
            <person name="Libourel C."/>
            <person name="Otte J."/>
            <person name="Skaloud P."/>
            <person name="Haon M."/>
            <person name="Grisel S."/>
            <person name="Petersen M."/>
            <person name="Berrin J.G."/>
            <person name="Delaux P.M."/>
            <person name="Dal Grande F."/>
            <person name="Keller J."/>
        </authorList>
    </citation>
    <scope>NUCLEOTIDE SEQUENCE [LARGE SCALE GENOMIC DNA]</scope>
    <source>
        <strain evidence="21 22">SAG 2145</strain>
    </source>
</reference>
<keyword evidence="8" id="KW-0812">Transmembrane</keyword>
<evidence type="ECO:0000256" key="7">
    <source>
        <dbReference type="ARBA" id="ARBA00022630"/>
    </source>
</evidence>
<feature type="compositionally biased region" description="Basic and acidic residues" evidence="19">
    <location>
        <begin position="549"/>
        <end position="560"/>
    </location>
</feature>
<dbReference type="Proteomes" id="UP001438707">
    <property type="component" value="Unassembled WGS sequence"/>
</dbReference>
<evidence type="ECO:0000256" key="9">
    <source>
        <dbReference type="ARBA" id="ARBA00022792"/>
    </source>
</evidence>
<keyword evidence="7" id="KW-0285">Flavoprotein</keyword>
<comment type="subcellular location">
    <subcellularLocation>
        <location evidence="1">Mitochondrion inner membrane</location>
        <topology evidence="1">Multi-pass membrane protein</topology>
    </subcellularLocation>
    <subcellularLocation>
        <location evidence="2">Mitochondrion inner membrane</location>
        <topology evidence="2">Peripheral membrane protein</topology>
    </subcellularLocation>
</comment>
<dbReference type="GO" id="GO:0050136">
    <property type="term" value="F:NADH dehydrogenase (quinone) (non-electrogenic) activity"/>
    <property type="evidence" value="ECO:0007669"/>
    <property type="project" value="UniProtKB-EC"/>
</dbReference>
<dbReference type="PANTHER" id="PTHR43706:SF47">
    <property type="entry name" value="EXTERNAL NADH-UBIQUINONE OXIDOREDUCTASE 1, MITOCHONDRIAL-RELATED"/>
    <property type="match status" value="1"/>
</dbReference>
<comment type="similarity">
    <text evidence="3">Belongs to the NADH dehydrogenase family.</text>
</comment>
<evidence type="ECO:0000256" key="6">
    <source>
        <dbReference type="ARBA" id="ARBA00022448"/>
    </source>
</evidence>
<dbReference type="Pfam" id="PF22366">
    <property type="entry name" value="NDH2_C"/>
    <property type="match status" value="1"/>
</dbReference>
<evidence type="ECO:0000256" key="10">
    <source>
        <dbReference type="ARBA" id="ARBA00022827"/>
    </source>
</evidence>
<evidence type="ECO:0000256" key="15">
    <source>
        <dbReference type="ARBA" id="ARBA00023128"/>
    </source>
</evidence>
<name>A0AAW1SB97_9CHLO</name>
<evidence type="ECO:0000256" key="19">
    <source>
        <dbReference type="SAM" id="MobiDB-lite"/>
    </source>
</evidence>
<evidence type="ECO:0000256" key="11">
    <source>
        <dbReference type="ARBA" id="ARBA00022946"/>
    </source>
</evidence>
<dbReference type="InterPro" id="IPR054585">
    <property type="entry name" value="NDH2-like_C"/>
</dbReference>
<dbReference type="PROSITE" id="PS50222">
    <property type="entry name" value="EF_HAND_2"/>
    <property type="match status" value="1"/>
</dbReference>
<comment type="similarity">
    <text evidence="4">Belongs to the mitochondrial pyruvate carrier (MPC) (TC 2.A.105) family.</text>
</comment>
<dbReference type="GO" id="GO:0005743">
    <property type="term" value="C:mitochondrial inner membrane"/>
    <property type="evidence" value="ECO:0007669"/>
    <property type="project" value="UniProtKB-SubCell"/>
</dbReference>
<evidence type="ECO:0000259" key="20">
    <source>
        <dbReference type="PROSITE" id="PS50222"/>
    </source>
</evidence>
<dbReference type="InterPro" id="IPR045024">
    <property type="entry name" value="NDH-2"/>
</dbReference>
<gene>
    <name evidence="21" type="ORF">WJX74_010709</name>
</gene>
<evidence type="ECO:0000256" key="13">
    <source>
        <dbReference type="ARBA" id="ARBA00023002"/>
    </source>
</evidence>
<keyword evidence="22" id="KW-1185">Reference proteome</keyword>
<protein>
    <recommendedName>
        <fullName evidence="5">NADH:ubiquinone reductase (non-electrogenic)</fullName>
        <ecNumber evidence="5">1.6.5.9</ecNumber>
    </recommendedName>
</protein>
<accession>A0AAW1SB97</accession>
<evidence type="ECO:0000256" key="4">
    <source>
        <dbReference type="ARBA" id="ARBA00006416"/>
    </source>
</evidence>
<evidence type="ECO:0000256" key="1">
    <source>
        <dbReference type="ARBA" id="ARBA00004448"/>
    </source>
</evidence>
<keyword evidence="12" id="KW-1133">Transmembrane helix</keyword>
<organism evidence="21 22">
    <name type="scientific">Apatococcus lobatus</name>
    <dbReference type="NCBI Taxonomy" id="904363"/>
    <lineage>
        <taxon>Eukaryota</taxon>
        <taxon>Viridiplantae</taxon>
        <taxon>Chlorophyta</taxon>
        <taxon>core chlorophytes</taxon>
        <taxon>Trebouxiophyceae</taxon>
        <taxon>Chlorellales</taxon>
        <taxon>Chlorellaceae</taxon>
        <taxon>Apatococcus</taxon>
    </lineage>
</organism>
<keyword evidence="6" id="KW-0813">Transport</keyword>
<evidence type="ECO:0000313" key="22">
    <source>
        <dbReference type="Proteomes" id="UP001438707"/>
    </source>
</evidence>
<dbReference type="Gene3D" id="3.50.50.100">
    <property type="match status" value="2"/>
</dbReference>